<keyword evidence="4 7" id="KW-0732">Signal</keyword>
<comment type="similarity">
    <text evidence="2">Belongs to the BMP lipoprotein family.</text>
</comment>
<feature type="chain" id="PRO_5045070166" evidence="7">
    <location>
        <begin position="23"/>
        <end position="336"/>
    </location>
</feature>
<dbReference type="SUPFAM" id="SSF53822">
    <property type="entry name" value="Periplasmic binding protein-like I"/>
    <property type="match status" value="1"/>
</dbReference>
<dbReference type="Gene3D" id="3.40.50.2300">
    <property type="match status" value="2"/>
</dbReference>
<evidence type="ECO:0000256" key="7">
    <source>
        <dbReference type="SAM" id="SignalP"/>
    </source>
</evidence>
<dbReference type="RefSeq" id="WP_155194863.1">
    <property type="nucleotide sequence ID" value="NZ_BAAAEA010000003.1"/>
</dbReference>
<organism evidence="9 10">
    <name type="scientific">Roseibium denhamense</name>
    <dbReference type="NCBI Taxonomy" id="76305"/>
    <lineage>
        <taxon>Bacteria</taxon>
        <taxon>Pseudomonadati</taxon>
        <taxon>Pseudomonadota</taxon>
        <taxon>Alphaproteobacteria</taxon>
        <taxon>Hyphomicrobiales</taxon>
        <taxon>Stappiaceae</taxon>
        <taxon>Roseibium</taxon>
    </lineage>
</organism>
<keyword evidence="6" id="KW-0449">Lipoprotein</keyword>
<feature type="signal peptide" evidence="7">
    <location>
        <begin position="1"/>
        <end position="22"/>
    </location>
</feature>
<dbReference type="Proteomes" id="UP001157914">
    <property type="component" value="Unassembled WGS sequence"/>
</dbReference>
<dbReference type="CDD" id="cd06354">
    <property type="entry name" value="PBP1_PrnA-like"/>
    <property type="match status" value="1"/>
</dbReference>
<evidence type="ECO:0000313" key="9">
    <source>
        <dbReference type="EMBL" id="SMP16965.1"/>
    </source>
</evidence>
<evidence type="ECO:0000256" key="4">
    <source>
        <dbReference type="ARBA" id="ARBA00022729"/>
    </source>
</evidence>
<feature type="domain" description="ABC transporter substrate-binding protein PnrA-like" evidence="8">
    <location>
        <begin position="29"/>
        <end position="293"/>
    </location>
</feature>
<evidence type="ECO:0000256" key="1">
    <source>
        <dbReference type="ARBA" id="ARBA00004193"/>
    </source>
</evidence>
<accession>A0ABY1NVG1</accession>
<evidence type="ECO:0000256" key="2">
    <source>
        <dbReference type="ARBA" id="ARBA00008610"/>
    </source>
</evidence>
<dbReference type="PANTHER" id="PTHR34296:SF2">
    <property type="entry name" value="ABC TRANSPORTER GUANOSINE-BINDING PROTEIN NUPN"/>
    <property type="match status" value="1"/>
</dbReference>
<dbReference type="EMBL" id="FXTT01000002">
    <property type="protein sequence ID" value="SMP16965.1"/>
    <property type="molecule type" value="Genomic_DNA"/>
</dbReference>
<keyword evidence="5" id="KW-0472">Membrane</keyword>
<dbReference type="InterPro" id="IPR003760">
    <property type="entry name" value="PnrA-like"/>
</dbReference>
<name>A0ABY1NVG1_9HYPH</name>
<keyword evidence="10" id="KW-1185">Reference proteome</keyword>
<evidence type="ECO:0000256" key="5">
    <source>
        <dbReference type="ARBA" id="ARBA00023136"/>
    </source>
</evidence>
<keyword evidence="3" id="KW-1003">Cell membrane</keyword>
<comment type="subcellular location">
    <subcellularLocation>
        <location evidence="1">Cell membrane</location>
        <topology evidence="1">Lipid-anchor</topology>
    </subcellularLocation>
</comment>
<dbReference type="InterPro" id="IPR028082">
    <property type="entry name" value="Peripla_BP_I"/>
</dbReference>
<evidence type="ECO:0000259" key="8">
    <source>
        <dbReference type="Pfam" id="PF02608"/>
    </source>
</evidence>
<evidence type="ECO:0000256" key="3">
    <source>
        <dbReference type="ARBA" id="ARBA00022475"/>
    </source>
</evidence>
<gene>
    <name evidence="9" type="ORF">SAMN06265374_1761</name>
</gene>
<evidence type="ECO:0000313" key="10">
    <source>
        <dbReference type="Proteomes" id="UP001157914"/>
    </source>
</evidence>
<dbReference type="Pfam" id="PF02608">
    <property type="entry name" value="Bmp"/>
    <property type="match status" value="1"/>
</dbReference>
<evidence type="ECO:0000256" key="6">
    <source>
        <dbReference type="ARBA" id="ARBA00023288"/>
    </source>
</evidence>
<sequence>MRGLVQKLLQLALVLATCVSGAAAIAETRGAIIFSSARQDGSFNQLAHVGTQRAVDQFNLAVEEWILADEDDLSEVLRAFAKVDVNHILLIGYDHSAAVREVAPVYPDVKFTVIDGVVSDLPNVRSIVFSEQEGGFIAGYVAGLKSATRHVATIGGMDIPPVRRFMCGFVAGAKHADPGIEVDTAFVGLYITAFRDISGAQALAEQHYMEGADVIFAPAGFAAEGVAKAAGKTDGFVIMVDANQNGLVPGSVLTSALKRVDEAAFSAWKSAVDGSWTPGMSTMSVRENGVDWAVDDHNRALVADFEGEVEKVKEDLATGRVRIEPAPELQECAAVL</sequence>
<dbReference type="PANTHER" id="PTHR34296">
    <property type="entry name" value="TRANSCRIPTIONAL ACTIVATOR PROTEIN MED"/>
    <property type="match status" value="1"/>
</dbReference>
<protein>
    <submittedName>
        <fullName evidence="9">Basic membrane protein A</fullName>
    </submittedName>
</protein>
<proteinExistence type="inferred from homology"/>
<reference evidence="9 10" key="1">
    <citation type="submission" date="2017-05" db="EMBL/GenBank/DDBJ databases">
        <authorList>
            <person name="Varghese N."/>
            <person name="Submissions S."/>
        </authorList>
    </citation>
    <scope>NUCLEOTIDE SEQUENCE [LARGE SCALE GENOMIC DNA]</scope>
    <source>
        <strain evidence="9 10">DSM 15949</strain>
    </source>
</reference>
<dbReference type="InterPro" id="IPR050957">
    <property type="entry name" value="BMP_lipoprotein"/>
</dbReference>
<comment type="caution">
    <text evidence="9">The sequence shown here is derived from an EMBL/GenBank/DDBJ whole genome shotgun (WGS) entry which is preliminary data.</text>
</comment>